<proteinExistence type="predicted"/>
<dbReference type="PANTHER" id="PTHR14237:SF19">
    <property type="entry name" value="MITOCHONDRIAL AMIDOXIME REDUCING COMPONENT 1"/>
    <property type="match status" value="1"/>
</dbReference>
<feature type="domain" description="MOSC" evidence="1">
    <location>
        <begin position="142"/>
        <end position="314"/>
    </location>
</feature>
<reference evidence="2" key="1">
    <citation type="submission" date="2024-02" db="EMBL/GenBank/DDBJ databases">
        <authorList>
            <consortium name="ELIXIR-Norway"/>
            <consortium name="Elixir Norway"/>
        </authorList>
    </citation>
    <scope>NUCLEOTIDE SEQUENCE</scope>
</reference>
<gene>
    <name evidence="2" type="ORF">CSSPTR1EN2_LOCUS21539</name>
</gene>
<dbReference type="Proteomes" id="UP001497512">
    <property type="component" value="Chromosome 8"/>
</dbReference>
<accession>A0ABP0V0F9</accession>
<dbReference type="PROSITE" id="PS51340">
    <property type="entry name" value="MOSC"/>
    <property type="match status" value="1"/>
</dbReference>
<dbReference type="SUPFAM" id="SSF141673">
    <property type="entry name" value="MOSC N-terminal domain-like"/>
    <property type="match status" value="1"/>
</dbReference>
<protein>
    <recommendedName>
        <fullName evidence="1">MOSC domain-containing protein</fullName>
    </recommendedName>
</protein>
<dbReference type="Pfam" id="PF03476">
    <property type="entry name" value="MOSC_N"/>
    <property type="match status" value="1"/>
</dbReference>
<dbReference type="InterPro" id="IPR005302">
    <property type="entry name" value="MoCF_Sase_C"/>
</dbReference>
<dbReference type="Pfam" id="PF03473">
    <property type="entry name" value="MOSC"/>
    <property type="match status" value="1"/>
</dbReference>
<evidence type="ECO:0000313" key="2">
    <source>
        <dbReference type="EMBL" id="CAK9233544.1"/>
    </source>
</evidence>
<evidence type="ECO:0000313" key="3">
    <source>
        <dbReference type="Proteomes" id="UP001497512"/>
    </source>
</evidence>
<sequence>MGAYSVAEVIVYPVKACRGISVSSAAISATGFLYDREWMVVNADNGRLIAMARAPKLALVQPSLPAAAFKGDLLPDDAVLEINAPGMLPLKVPLKRSSMTGKAKEGNRGSVVDVVVFTWSGQGVDEGPDAATWWSTYLGCNARLVRFDSVALREDRQAELAPNGYTTGFANTGQFLCISEASLEEVNTHFPNAPLAMNRFRPNIIVHGPRAFEEDKWHTFTITHNYGTTLKFHYVMPRALCKVPTINMEQPDGTGEEPLKTLGTYRSGKHLGLNIGNGKQTYFGSYFVCSSTLDKKSMSHRAVCVAPGDTLDVLEMA</sequence>
<keyword evidence="3" id="KW-1185">Reference proteome</keyword>
<dbReference type="InterPro" id="IPR005303">
    <property type="entry name" value="MOCOS_middle"/>
</dbReference>
<dbReference type="EMBL" id="OZ019900">
    <property type="protein sequence ID" value="CAK9233544.1"/>
    <property type="molecule type" value="Genomic_DNA"/>
</dbReference>
<organism evidence="2 3">
    <name type="scientific">Sphagnum troendelagicum</name>
    <dbReference type="NCBI Taxonomy" id="128251"/>
    <lineage>
        <taxon>Eukaryota</taxon>
        <taxon>Viridiplantae</taxon>
        <taxon>Streptophyta</taxon>
        <taxon>Embryophyta</taxon>
        <taxon>Bryophyta</taxon>
        <taxon>Sphagnophytina</taxon>
        <taxon>Sphagnopsida</taxon>
        <taxon>Sphagnales</taxon>
        <taxon>Sphagnaceae</taxon>
        <taxon>Sphagnum</taxon>
    </lineage>
</organism>
<evidence type="ECO:0000259" key="1">
    <source>
        <dbReference type="PROSITE" id="PS51340"/>
    </source>
</evidence>
<dbReference type="PANTHER" id="PTHR14237">
    <property type="entry name" value="MOLYBDOPTERIN COFACTOR SULFURASE MOSC"/>
    <property type="match status" value="1"/>
</dbReference>
<name>A0ABP0V0F9_9BRYO</name>